<evidence type="ECO:0000256" key="2">
    <source>
        <dbReference type="SAM" id="MobiDB-lite"/>
    </source>
</evidence>
<feature type="region of interest" description="Disordered" evidence="2">
    <location>
        <begin position="237"/>
        <end position="265"/>
    </location>
</feature>
<dbReference type="AlphaFoldDB" id="A0A024SF04"/>
<gene>
    <name evidence="3" type="ORF">M419DRAFT_7565</name>
</gene>
<sequence>MTEDASIFIKPILEIEQTVQELEQLVDAKSAEVAQLKLRVMLLEETDTDTAALRQQLSVAVREAQRWREKAEAAESKARIFQKFTSRIRSIHSSLAVGEGSLVSGEANGMVSLEGKDAEGAFRAHRVRFSGLGDGAGSSSITSNEAGPVAGGSTETEGEIVAEEADDDGRELTSPSTTSPFSSEPGALYPVAPGLPALQSLDGVVSPAAEAGQGAMDFSSAAMAMWVATQELLMMEEDEETSSPTPGISTVSTEGSFSDSFVAED</sequence>
<name>A0A024SF04_HYPJR</name>
<keyword evidence="1" id="KW-0175">Coiled coil</keyword>
<organism evidence="3 4">
    <name type="scientific">Hypocrea jecorina (strain ATCC 56765 / BCRC 32924 / NRRL 11460 / Rut C-30)</name>
    <name type="common">Trichoderma reesei</name>
    <dbReference type="NCBI Taxonomy" id="1344414"/>
    <lineage>
        <taxon>Eukaryota</taxon>
        <taxon>Fungi</taxon>
        <taxon>Dikarya</taxon>
        <taxon>Ascomycota</taxon>
        <taxon>Pezizomycotina</taxon>
        <taxon>Sordariomycetes</taxon>
        <taxon>Hypocreomycetidae</taxon>
        <taxon>Hypocreales</taxon>
        <taxon>Hypocreaceae</taxon>
        <taxon>Trichoderma</taxon>
    </lineage>
</organism>
<dbReference type="KEGG" id="trr:M419DRAFT_7565"/>
<proteinExistence type="predicted"/>
<feature type="coiled-coil region" evidence="1">
    <location>
        <begin position="12"/>
        <end position="77"/>
    </location>
</feature>
<feature type="compositionally biased region" description="Low complexity" evidence="2">
    <location>
        <begin position="173"/>
        <end position="185"/>
    </location>
</feature>
<evidence type="ECO:0000256" key="1">
    <source>
        <dbReference type="SAM" id="Coils"/>
    </source>
</evidence>
<feature type="compositionally biased region" description="Polar residues" evidence="2">
    <location>
        <begin position="242"/>
        <end position="259"/>
    </location>
</feature>
<dbReference type="HOGENOM" id="CLU_1050494_0_0_1"/>
<accession>A0A024SF04</accession>
<feature type="compositionally biased region" description="Acidic residues" evidence="2">
    <location>
        <begin position="156"/>
        <end position="169"/>
    </location>
</feature>
<evidence type="ECO:0000313" key="3">
    <source>
        <dbReference type="EMBL" id="ETS02777.1"/>
    </source>
</evidence>
<evidence type="ECO:0000313" key="4">
    <source>
        <dbReference type="Proteomes" id="UP000024376"/>
    </source>
</evidence>
<feature type="region of interest" description="Disordered" evidence="2">
    <location>
        <begin position="133"/>
        <end position="188"/>
    </location>
</feature>
<reference evidence="4" key="1">
    <citation type="journal article" date="2013" name="Ind. Biotechnol.">
        <title>Comparative genomics analysis of Trichoderma reesei strains.</title>
        <authorList>
            <person name="Koike H."/>
            <person name="Aerts A."/>
            <person name="LaButti K."/>
            <person name="Grigoriev I.V."/>
            <person name="Baker S.E."/>
        </authorList>
    </citation>
    <scope>NUCLEOTIDE SEQUENCE [LARGE SCALE GENOMIC DNA]</scope>
    <source>
        <strain evidence="4">ATCC 56765 / BCRC 32924 / NRRL 11460 / Rut C-30</strain>
    </source>
</reference>
<dbReference type="OrthoDB" id="4899457at2759"/>
<dbReference type="EMBL" id="KI911144">
    <property type="protein sequence ID" value="ETS02777.1"/>
    <property type="molecule type" value="Genomic_DNA"/>
</dbReference>
<dbReference type="Proteomes" id="UP000024376">
    <property type="component" value="Unassembled WGS sequence"/>
</dbReference>
<protein>
    <submittedName>
        <fullName evidence="3">Uncharacterized protein</fullName>
    </submittedName>
</protein>